<dbReference type="AlphaFoldDB" id="A0A0B0MGT1"/>
<accession>A0A0B0MGT1</accession>
<sequence>MAYFCLHEKRHRRVSQPCVIHGRVAQPCVFWGTLQIKVSIPYSFNTA</sequence>
<dbReference type="Proteomes" id="UP000032142">
    <property type="component" value="Unassembled WGS sequence"/>
</dbReference>
<evidence type="ECO:0000313" key="1">
    <source>
        <dbReference type="EMBL" id="KHF98120.1"/>
    </source>
</evidence>
<dbReference type="EMBL" id="JRRC01029065">
    <property type="protein sequence ID" value="KHF98120.1"/>
    <property type="molecule type" value="Genomic_DNA"/>
</dbReference>
<name>A0A0B0MGT1_GOSAR</name>
<proteinExistence type="predicted"/>
<comment type="caution">
    <text evidence="1">The sequence shown here is derived from an EMBL/GenBank/DDBJ whole genome shotgun (WGS) entry which is preliminary data.</text>
</comment>
<reference evidence="2" key="1">
    <citation type="submission" date="2014-09" db="EMBL/GenBank/DDBJ databases">
        <authorList>
            <person name="Mudge J."/>
            <person name="Ramaraj T."/>
            <person name="Lindquist I.E."/>
            <person name="Bharti A.K."/>
            <person name="Sundararajan A."/>
            <person name="Cameron C.T."/>
            <person name="Woodward J.E."/>
            <person name="May G.D."/>
            <person name="Brubaker C."/>
            <person name="Broadhvest J."/>
            <person name="Wilkins T.A."/>
        </authorList>
    </citation>
    <scope>NUCLEOTIDE SEQUENCE</scope>
    <source>
        <strain evidence="2">cv. AKA8401</strain>
    </source>
</reference>
<keyword evidence="2" id="KW-1185">Reference proteome</keyword>
<organism evidence="1 2">
    <name type="scientific">Gossypium arboreum</name>
    <name type="common">Tree cotton</name>
    <name type="synonym">Gossypium nanking</name>
    <dbReference type="NCBI Taxonomy" id="29729"/>
    <lineage>
        <taxon>Eukaryota</taxon>
        <taxon>Viridiplantae</taxon>
        <taxon>Streptophyta</taxon>
        <taxon>Embryophyta</taxon>
        <taxon>Tracheophyta</taxon>
        <taxon>Spermatophyta</taxon>
        <taxon>Magnoliopsida</taxon>
        <taxon>eudicotyledons</taxon>
        <taxon>Gunneridae</taxon>
        <taxon>Pentapetalae</taxon>
        <taxon>rosids</taxon>
        <taxon>malvids</taxon>
        <taxon>Malvales</taxon>
        <taxon>Malvaceae</taxon>
        <taxon>Malvoideae</taxon>
        <taxon>Gossypium</taxon>
    </lineage>
</organism>
<evidence type="ECO:0000313" key="2">
    <source>
        <dbReference type="Proteomes" id="UP000032142"/>
    </source>
</evidence>
<gene>
    <name evidence="1" type="ORF">F383_37379</name>
</gene>
<protein>
    <submittedName>
        <fullName evidence="1">Uncharacterized protein</fullName>
    </submittedName>
</protein>